<dbReference type="AlphaFoldDB" id="A0A8J5GWE0"/>
<proteinExistence type="predicted"/>
<dbReference type="EMBL" id="JACMSC010000009">
    <property type="protein sequence ID" value="KAG6507628.1"/>
    <property type="molecule type" value="Genomic_DNA"/>
</dbReference>
<dbReference type="InterPro" id="IPR025322">
    <property type="entry name" value="PADRE_dom"/>
</dbReference>
<feature type="compositionally biased region" description="Basic and acidic residues" evidence="1">
    <location>
        <begin position="102"/>
        <end position="118"/>
    </location>
</feature>
<dbReference type="Pfam" id="PF14009">
    <property type="entry name" value="PADRE"/>
    <property type="match status" value="1"/>
</dbReference>
<feature type="region of interest" description="Disordered" evidence="1">
    <location>
        <begin position="84"/>
        <end position="128"/>
    </location>
</feature>
<gene>
    <name evidence="2" type="ORF">ZIOFF_032979</name>
</gene>
<evidence type="ECO:0000313" key="3">
    <source>
        <dbReference type="Proteomes" id="UP000734854"/>
    </source>
</evidence>
<comment type="caution">
    <text evidence="2">The sequence shown here is derived from an EMBL/GenBank/DDBJ whole genome shotgun (WGS) entry which is preliminary data.</text>
</comment>
<dbReference type="OrthoDB" id="1856818at2759"/>
<keyword evidence="3" id="KW-1185">Reference proteome</keyword>
<protein>
    <submittedName>
        <fullName evidence="2">Uncharacterized protein</fullName>
    </submittedName>
</protein>
<accession>A0A8J5GWE0</accession>
<organism evidence="2 3">
    <name type="scientific">Zingiber officinale</name>
    <name type="common">Ginger</name>
    <name type="synonym">Amomum zingiber</name>
    <dbReference type="NCBI Taxonomy" id="94328"/>
    <lineage>
        <taxon>Eukaryota</taxon>
        <taxon>Viridiplantae</taxon>
        <taxon>Streptophyta</taxon>
        <taxon>Embryophyta</taxon>
        <taxon>Tracheophyta</taxon>
        <taxon>Spermatophyta</taxon>
        <taxon>Magnoliopsida</taxon>
        <taxon>Liliopsida</taxon>
        <taxon>Zingiberales</taxon>
        <taxon>Zingiberaceae</taxon>
        <taxon>Zingiber</taxon>
    </lineage>
</organism>
<dbReference type="Proteomes" id="UP000734854">
    <property type="component" value="Unassembled WGS sequence"/>
</dbReference>
<evidence type="ECO:0000313" key="2">
    <source>
        <dbReference type="EMBL" id="KAG6507628.1"/>
    </source>
</evidence>
<name>A0A8J5GWE0_ZINOF</name>
<reference evidence="2 3" key="1">
    <citation type="submission" date="2020-08" db="EMBL/GenBank/DDBJ databases">
        <title>Plant Genome Project.</title>
        <authorList>
            <person name="Zhang R.-G."/>
        </authorList>
    </citation>
    <scope>NUCLEOTIDE SEQUENCE [LARGE SCALE GENOMIC DNA]</scope>
    <source>
        <tissue evidence="2">Rhizome</tissue>
    </source>
</reference>
<sequence length="146" mass="15857">MKNGIRCFLSCFLPCGTLDVVRVVHPSGRVDEIAAPVTAADVMLTHPNHAVLHHPPAALLPPHARLHRGRIYFLVPVGSHKAAQLPRAHAPAKSKSANGWGGEKDGGEKSAPEQLSRDHRSRRGGRVGAWRPHLESIVEISTIEFN</sequence>
<evidence type="ECO:0000256" key="1">
    <source>
        <dbReference type="SAM" id="MobiDB-lite"/>
    </source>
</evidence>
<dbReference type="PANTHER" id="PTHR33052">
    <property type="entry name" value="DUF4228 DOMAIN PROTEIN-RELATED"/>
    <property type="match status" value="1"/>
</dbReference>